<dbReference type="SUPFAM" id="SSF53850">
    <property type="entry name" value="Periplasmic binding protein-like II"/>
    <property type="match status" value="1"/>
</dbReference>
<evidence type="ECO:0000313" key="7">
    <source>
        <dbReference type="EMBL" id="KPQ33835.1"/>
    </source>
</evidence>
<evidence type="ECO:0000256" key="3">
    <source>
        <dbReference type="ARBA" id="ARBA00022448"/>
    </source>
</evidence>
<dbReference type="PATRIC" id="fig|1666911.3.peg.1145"/>
<dbReference type="PANTHER" id="PTHR30290">
    <property type="entry name" value="PERIPLASMIC BINDING COMPONENT OF ABC TRANSPORTER"/>
    <property type="match status" value="1"/>
</dbReference>
<evidence type="ECO:0000256" key="2">
    <source>
        <dbReference type="ARBA" id="ARBA00005695"/>
    </source>
</evidence>
<feature type="region of interest" description="Disordered" evidence="5">
    <location>
        <begin position="31"/>
        <end position="52"/>
    </location>
</feature>
<gene>
    <name evidence="7" type="ORF">HLUCCA11_16915</name>
</gene>
<evidence type="ECO:0000256" key="5">
    <source>
        <dbReference type="SAM" id="MobiDB-lite"/>
    </source>
</evidence>
<organism evidence="7 8">
    <name type="scientific">Phormidesmis priestleyi Ana</name>
    <dbReference type="NCBI Taxonomy" id="1666911"/>
    <lineage>
        <taxon>Bacteria</taxon>
        <taxon>Bacillati</taxon>
        <taxon>Cyanobacteriota</taxon>
        <taxon>Cyanophyceae</taxon>
        <taxon>Leptolyngbyales</taxon>
        <taxon>Leptolyngbyaceae</taxon>
        <taxon>Phormidesmis</taxon>
    </lineage>
</organism>
<dbReference type="EMBL" id="LJZR01000026">
    <property type="protein sequence ID" value="KPQ33835.1"/>
    <property type="molecule type" value="Genomic_DNA"/>
</dbReference>
<dbReference type="STRING" id="1666911.HLUCCA11_16915"/>
<dbReference type="Proteomes" id="UP000050465">
    <property type="component" value="Unassembled WGS sequence"/>
</dbReference>
<proteinExistence type="inferred from homology"/>
<dbReference type="GO" id="GO:1904680">
    <property type="term" value="F:peptide transmembrane transporter activity"/>
    <property type="evidence" value="ECO:0007669"/>
    <property type="project" value="TreeGrafter"/>
</dbReference>
<name>A0A0P7YT88_9CYAN</name>
<sequence length="564" mass="61918">MRRRDLLKQGTAFTTGVSLAALINACGRSASPDAASETDAKTATGSTSSGDPTVLTVVQGGGFPNGLDLHQVGTNRPAYGTSWAIYDRLITFGNKTLPDGSLSYDYTDIQPELAESWEVAEDGLSVTFNLRPDATFHDGTPVTAKDVKWSYDRAVSVGGFPAFQMKAGALENPDQFVAVDDSTFRVNFLRQDKLTLMNMAVPIPAVMNMALIEPHITDADPWGLEWTNANPAGGGAYKIETFQPEERVVLVRNDEWKSGPLPAIAKVIELNVPESGNRRALLEKGDVDINYNVSEKDISELKANNKFTVVSTPIENCLYAVDLNTQPELAGAANPFSDVKVRQAVAYAMPYDAIVKTALYGECVPMYGAESMEPSSIDWPQPYPYNTDPAKAKALMAESAYPDGFETTLAFDLGTQEWAEPMCVLIQEALAPMGIAITLEKVPSANFRGVLVEKSRPMIVNGFGGWLNYPDYFFFYSYHGQNATFNGSAYQNPELDKFVDAALKEEADTAVYAESVKGFLKIAFEEMPRIVVAQPYLSTAMQPNVEGYQYWFHRQLDYRSLKKA</sequence>
<evidence type="ECO:0000259" key="6">
    <source>
        <dbReference type="Pfam" id="PF00496"/>
    </source>
</evidence>
<feature type="domain" description="Solute-binding protein family 5" evidence="6">
    <location>
        <begin position="109"/>
        <end position="483"/>
    </location>
</feature>
<dbReference type="Gene3D" id="3.40.190.10">
    <property type="entry name" value="Periplasmic binding protein-like II"/>
    <property type="match status" value="1"/>
</dbReference>
<protein>
    <submittedName>
        <fullName evidence="7">Peptide/nickel transport system substrate-binding protein</fullName>
    </submittedName>
</protein>
<feature type="compositionally biased region" description="Polar residues" evidence="5">
    <location>
        <begin position="41"/>
        <end position="51"/>
    </location>
</feature>
<dbReference type="InterPro" id="IPR000914">
    <property type="entry name" value="SBP_5_dom"/>
</dbReference>
<keyword evidence="4" id="KW-0732">Signal</keyword>
<keyword evidence="3" id="KW-0813">Transport</keyword>
<dbReference type="CDD" id="cd08512">
    <property type="entry name" value="PBP2_NikA_DppA_OppA_like_7"/>
    <property type="match status" value="1"/>
</dbReference>
<evidence type="ECO:0000256" key="1">
    <source>
        <dbReference type="ARBA" id="ARBA00004196"/>
    </source>
</evidence>
<dbReference type="GO" id="GO:0030313">
    <property type="term" value="C:cell envelope"/>
    <property type="evidence" value="ECO:0007669"/>
    <property type="project" value="UniProtKB-SubCell"/>
</dbReference>
<comment type="caution">
    <text evidence="7">The sequence shown here is derived from an EMBL/GenBank/DDBJ whole genome shotgun (WGS) entry which is preliminary data.</text>
</comment>
<dbReference type="PANTHER" id="PTHR30290:SF10">
    <property type="entry name" value="PERIPLASMIC OLIGOPEPTIDE-BINDING PROTEIN-RELATED"/>
    <property type="match status" value="1"/>
</dbReference>
<dbReference type="FunFam" id="3.90.76.10:FF:000007">
    <property type="entry name" value="Dipeptide ABC transporter periplasmic dipeptide-binding protein"/>
    <property type="match status" value="1"/>
</dbReference>
<dbReference type="GO" id="GO:0015833">
    <property type="term" value="P:peptide transport"/>
    <property type="evidence" value="ECO:0007669"/>
    <property type="project" value="TreeGrafter"/>
</dbReference>
<dbReference type="AlphaFoldDB" id="A0A0P7YT88"/>
<dbReference type="Pfam" id="PF00496">
    <property type="entry name" value="SBP_bac_5"/>
    <property type="match status" value="1"/>
</dbReference>
<dbReference type="Gene3D" id="3.10.105.10">
    <property type="entry name" value="Dipeptide-binding Protein, Domain 3"/>
    <property type="match status" value="1"/>
</dbReference>
<evidence type="ECO:0000313" key="8">
    <source>
        <dbReference type="Proteomes" id="UP000050465"/>
    </source>
</evidence>
<dbReference type="InterPro" id="IPR039424">
    <property type="entry name" value="SBP_5"/>
</dbReference>
<dbReference type="Gene3D" id="3.90.76.10">
    <property type="entry name" value="Dipeptide-binding Protein, Domain 1"/>
    <property type="match status" value="1"/>
</dbReference>
<evidence type="ECO:0000256" key="4">
    <source>
        <dbReference type="ARBA" id="ARBA00022729"/>
    </source>
</evidence>
<comment type="subcellular location">
    <subcellularLocation>
        <location evidence="1">Cell envelope</location>
    </subcellularLocation>
</comment>
<reference evidence="7 8" key="1">
    <citation type="submission" date="2015-09" db="EMBL/GenBank/DDBJ databases">
        <title>Identification and resolution of microdiversity through metagenomic sequencing of parallel consortia.</title>
        <authorList>
            <person name="Nelson W.C."/>
            <person name="Romine M.F."/>
            <person name="Lindemann S.R."/>
        </authorList>
    </citation>
    <scope>NUCLEOTIDE SEQUENCE [LARGE SCALE GENOMIC DNA]</scope>
    <source>
        <strain evidence="7">Ana</strain>
    </source>
</reference>
<accession>A0A0P7YT88</accession>
<comment type="similarity">
    <text evidence="2">Belongs to the bacterial solute-binding protein 5 family.</text>
</comment>